<dbReference type="Pfam" id="PF05901">
    <property type="entry name" value="Excalibur"/>
    <property type="match status" value="1"/>
</dbReference>
<proteinExistence type="predicted"/>
<evidence type="ECO:0000259" key="1">
    <source>
        <dbReference type="Pfam" id="PF05901"/>
    </source>
</evidence>
<dbReference type="InterPro" id="IPR008613">
    <property type="entry name" value="Excalibur_Ca-bd_domain"/>
</dbReference>
<gene>
    <name evidence="2" type="ORF">KCG53_04560</name>
</gene>
<sequence>MVSCEEAKWFLQNCSDTKMDGDGDGIPCEDKCGGW</sequence>
<reference evidence="2" key="1">
    <citation type="submission" date="2021-04" db="EMBL/GenBank/DDBJ databases">
        <title>Characterizing Neisseria spp. as novel respiratory pathobionts in bronchiectasis.</title>
        <authorList>
            <person name="Li L."/>
            <person name="Mac Aogain M."/>
            <person name="Xu T."/>
            <person name="Jaggi T.K."/>
            <person name="Chan L.Y."/>
            <person name="Keir H.R."/>
            <person name="Dicker A.J."/>
            <person name="Qu J."/>
            <person name="Liu Y."/>
            <person name="Chen H.S."/>
            <person name="Koh M.S."/>
            <person name="Ong T.H."/>
            <person name="Lim A.Y.H."/>
            <person name="Abisheganaden J."/>
            <person name="Low T.B."/>
            <person name="Oliver B.G."/>
            <person name="Tan N.S."/>
            <person name="Fang M."/>
            <person name="Chalmers J.D."/>
            <person name="Chotirmall S.H."/>
        </authorList>
    </citation>
    <scope>NUCLEOTIDE SEQUENCE</scope>
    <source>
        <strain evidence="2">CG0073</strain>
    </source>
</reference>
<dbReference type="Proteomes" id="UP001057336">
    <property type="component" value="Chromosome"/>
</dbReference>
<protein>
    <submittedName>
        <fullName evidence="2">Excalibur calcium-binding domain-containing protein</fullName>
    </submittedName>
</protein>
<name>A0A9X9I6D2_NEISU</name>
<accession>A0A9X9I6D2</accession>
<dbReference type="AlphaFoldDB" id="A0A9X9I6D2"/>
<organism evidence="2 3">
    <name type="scientific">Neisseria subflava</name>
    <dbReference type="NCBI Taxonomy" id="28449"/>
    <lineage>
        <taxon>Bacteria</taxon>
        <taxon>Pseudomonadati</taxon>
        <taxon>Pseudomonadota</taxon>
        <taxon>Betaproteobacteria</taxon>
        <taxon>Neisseriales</taxon>
        <taxon>Neisseriaceae</taxon>
        <taxon>Neisseria</taxon>
    </lineage>
</organism>
<feature type="domain" description="Excalibur calcium-binding" evidence="1">
    <location>
        <begin position="2"/>
        <end position="29"/>
    </location>
</feature>
<dbReference type="EMBL" id="CP073118">
    <property type="protein sequence ID" value="UTG76299.1"/>
    <property type="molecule type" value="Genomic_DNA"/>
</dbReference>
<evidence type="ECO:0000313" key="2">
    <source>
        <dbReference type="EMBL" id="UTG76299.1"/>
    </source>
</evidence>
<evidence type="ECO:0000313" key="3">
    <source>
        <dbReference type="Proteomes" id="UP001057336"/>
    </source>
</evidence>